<gene>
    <name evidence="2" type="ORF">UFOPK4367_00163</name>
</gene>
<feature type="compositionally biased region" description="Low complexity" evidence="1">
    <location>
        <begin position="8"/>
        <end position="21"/>
    </location>
</feature>
<reference evidence="2" key="1">
    <citation type="submission" date="2020-05" db="EMBL/GenBank/DDBJ databases">
        <authorList>
            <person name="Chiriac C."/>
            <person name="Salcher M."/>
            <person name="Ghai R."/>
            <person name="Kavagutti S V."/>
        </authorList>
    </citation>
    <scope>NUCLEOTIDE SEQUENCE</scope>
</reference>
<evidence type="ECO:0000256" key="1">
    <source>
        <dbReference type="SAM" id="MobiDB-lite"/>
    </source>
</evidence>
<dbReference type="AlphaFoldDB" id="A0A6J7UZQ1"/>
<protein>
    <submittedName>
        <fullName evidence="2">Unannotated protein</fullName>
    </submittedName>
</protein>
<organism evidence="2">
    <name type="scientific">freshwater metagenome</name>
    <dbReference type="NCBI Taxonomy" id="449393"/>
    <lineage>
        <taxon>unclassified sequences</taxon>
        <taxon>metagenomes</taxon>
        <taxon>ecological metagenomes</taxon>
    </lineage>
</organism>
<sequence length="179" mass="19092">MTATSAESSRISRSPRPSMRTLSRRIRRRTNFFVTDLNAAETSPSRPSNWVASAALTPSLMRSISVSRTCLPAMVIAFSSSVETALETASYTSAWYSRKMGKSPVALAAFEATSICASQRALMNGFEASRPWATTSSVGAMPPSAMRSIVRAVASASTIMMATSSPAMRPATTMSNTAF</sequence>
<proteinExistence type="predicted"/>
<evidence type="ECO:0000313" key="2">
    <source>
        <dbReference type="EMBL" id="CAB5071620.1"/>
    </source>
</evidence>
<name>A0A6J7UZQ1_9ZZZZ</name>
<feature type="region of interest" description="Disordered" evidence="1">
    <location>
        <begin position="1"/>
        <end position="21"/>
    </location>
</feature>
<accession>A0A6J7UZQ1</accession>
<dbReference type="EMBL" id="CAFBRC010000006">
    <property type="protein sequence ID" value="CAB5071620.1"/>
    <property type="molecule type" value="Genomic_DNA"/>
</dbReference>